<dbReference type="GO" id="GO:0005524">
    <property type="term" value="F:ATP binding"/>
    <property type="evidence" value="ECO:0007669"/>
    <property type="project" value="UniProtKB-KW"/>
</dbReference>
<comment type="cofactor">
    <cofactor evidence="9">
        <name>Mg(2+)</name>
        <dbReference type="ChEBI" id="CHEBI:18420"/>
    </cofactor>
</comment>
<evidence type="ECO:0000256" key="6">
    <source>
        <dbReference type="ARBA" id="ARBA00022842"/>
    </source>
</evidence>
<evidence type="ECO:0000256" key="7">
    <source>
        <dbReference type="ARBA" id="ARBA00022993"/>
    </source>
</evidence>
<feature type="binding site" evidence="9">
    <location>
        <begin position="88"/>
        <end position="90"/>
    </location>
    <ligand>
        <name>ATP</name>
        <dbReference type="ChEBI" id="CHEBI:30616"/>
    </ligand>
</feature>
<feature type="binding site" evidence="9">
    <location>
        <position position="87"/>
    </location>
    <ligand>
        <name>substrate</name>
    </ligand>
</feature>
<accession>A0A9D0YTL7</accession>
<dbReference type="HAMAP" id="MF_00151">
    <property type="entry name" value="PPAT_bact"/>
    <property type="match status" value="1"/>
</dbReference>
<dbReference type="GO" id="GO:0015937">
    <property type="term" value="P:coenzyme A biosynthetic process"/>
    <property type="evidence" value="ECO:0007669"/>
    <property type="project" value="UniProtKB-UniRule"/>
</dbReference>
<reference evidence="11" key="1">
    <citation type="submission" date="2020-10" db="EMBL/GenBank/DDBJ databases">
        <authorList>
            <person name="Gilroy R."/>
        </authorList>
    </citation>
    <scope>NUCLEOTIDE SEQUENCE</scope>
    <source>
        <strain evidence="11">ChiGjej2B2-12916</strain>
    </source>
</reference>
<feature type="binding site" evidence="9">
    <location>
        <position position="9"/>
    </location>
    <ligand>
        <name>substrate</name>
    </ligand>
</feature>
<feature type="binding site" evidence="9">
    <location>
        <position position="98"/>
    </location>
    <ligand>
        <name>ATP</name>
        <dbReference type="ChEBI" id="CHEBI:30616"/>
    </ligand>
</feature>
<comment type="caution">
    <text evidence="11">The sequence shown here is derived from an EMBL/GenBank/DDBJ whole genome shotgun (WGS) entry which is preliminary data.</text>
</comment>
<keyword evidence="2 9" id="KW-0808">Transferase</keyword>
<feature type="binding site" evidence="9">
    <location>
        <position position="73"/>
    </location>
    <ligand>
        <name>substrate</name>
    </ligand>
</feature>
<comment type="subunit">
    <text evidence="9">Homohexamer.</text>
</comment>
<dbReference type="InterPro" id="IPR004821">
    <property type="entry name" value="Cyt_trans-like"/>
</dbReference>
<reference evidence="11" key="2">
    <citation type="journal article" date="2021" name="PeerJ">
        <title>Extensive microbial diversity within the chicken gut microbiome revealed by metagenomics and culture.</title>
        <authorList>
            <person name="Gilroy R."/>
            <person name="Ravi A."/>
            <person name="Getino M."/>
            <person name="Pursley I."/>
            <person name="Horton D.L."/>
            <person name="Alikhan N.F."/>
            <person name="Baker D."/>
            <person name="Gharbi K."/>
            <person name="Hall N."/>
            <person name="Watson M."/>
            <person name="Adriaenssens E.M."/>
            <person name="Foster-Nyarko E."/>
            <person name="Jarju S."/>
            <person name="Secka A."/>
            <person name="Antonio M."/>
            <person name="Oren A."/>
            <person name="Chaudhuri R.R."/>
            <person name="La Ragione R."/>
            <person name="Hildebrand F."/>
            <person name="Pallen M.J."/>
        </authorList>
    </citation>
    <scope>NUCLEOTIDE SEQUENCE</scope>
    <source>
        <strain evidence="11">ChiGjej2B2-12916</strain>
    </source>
</reference>
<dbReference type="Pfam" id="PF01467">
    <property type="entry name" value="CTP_transf_like"/>
    <property type="match status" value="1"/>
</dbReference>
<comment type="similarity">
    <text evidence="9">Belongs to the bacterial CoaD family.</text>
</comment>
<gene>
    <name evidence="9 11" type="primary">coaD</name>
    <name evidence="11" type="ORF">IAD31_07820</name>
</gene>
<proteinExistence type="inferred from homology"/>
<keyword evidence="5 9" id="KW-0067">ATP-binding</keyword>
<feature type="binding site" evidence="9">
    <location>
        <position position="17"/>
    </location>
    <ligand>
        <name>ATP</name>
        <dbReference type="ChEBI" id="CHEBI:30616"/>
    </ligand>
</feature>
<evidence type="ECO:0000313" key="11">
    <source>
        <dbReference type="EMBL" id="HIQ61479.1"/>
    </source>
</evidence>
<feature type="binding site" evidence="9">
    <location>
        <begin position="9"/>
        <end position="10"/>
    </location>
    <ligand>
        <name>ATP</name>
        <dbReference type="ChEBI" id="CHEBI:30616"/>
    </ligand>
</feature>
<organism evidence="11 12">
    <name type="scientific">Candidatus Enterenecus faecium</name>
    <dbReference type="NCBI Taxonomy" id="2840780"/>
    <lineage>
        <taxon>Bacteria</taxon>
        <taxon>Bacillati</taxon>
        <taxon>Bacillota</taxon>
        <taxon>Clostridia</taxon>
        <taxon>Eubacteriales</taxon>
        <taxon>Candidatus Enterenecus</taxon>
    </lineage>
</organism>
<dbReference type="PRINTS" id="PR01020">
    <property type="entry name" value="LPSBIOSNTHSS"/>
</dbReference>
<evidence type="ECO:0000256" key="8">
    <source>
        <dbReference type="ARBA" id="ARBA00029346"/>
    </source>
</evidence>
<feature type="binding site" evidence="9">
    <location>
        <position position="41"/>
    </location>
    <ligand>
        <name>substrate</name>
    </ligand>
</feature>
<evidence type="ECO:0000256" key="4">
    <source>
        <dbReference type="ARBA" id="ARBA00022741"/>
    </source>
</evidence>
<feature type="site" description="Transition state stabilizer" evidence="9">
    <location>
        <position position="17"/>
    </location>
</feature>
<dbReference type="InterPro" id="IPR014729">
    <property type="entry name" value="Rossmann-like_a/b/a_fold"/>
</dbReference>
<keyword evidence="4 9" id="KW-0547">Nucleotide-binding</keyword>
<dbReference type="Proteomes" id="UP000886879">
    <property type="component" value="Unassembled WGS sequence"/>
</dbReference>
<dbReference type="GO" id="GO:0005737">
    <property type="term" value="C:cytoplasm"/>
    <property type="evidence" value="ECO:0007669"/>
    <property type="project" value="UniProtKB-SubCell"/>
</dbReference>
<evidence type="ECO:0000259" key="10">
    <source>
        <dbReference type="Pfam" id="PF01467"/>
    </source>
</evidence>
<keyword evidence="6 9" id="KW-0460">Magnesium</keyword>
<dbReference type="GO" id="GO:0004595">
    <property type="term" value="F:pantetheine-phosphate adenylyltransferase activity"/>
    <property type="evidence" value="ECO:0007669"/>
    <property type="project" value="UniProtKB-UniRule"/>
</dbReference>
<name>A0A9D0YTL7_9FIRM</name>
<keyword evidence="3 9" id="KW-0548">Nucleotidyltransferase</keyword>
<dbReference type="EMBL" id="DVFO01000087">
    <property type="protein sequence ID" value="HIQ61479.1"/>
    <property type="molecule type" value="Genomic_DNA"/>
</dbReference>
<dbReference type="InterPro" id="IPR001980">
    <property type="entry name" value="PPAT"/>
</dbReference>
<dbReference type="CDD" id="cd02163">
    <property type="entry name" value="PPAT"/>
    <property type="match status" value="1"/>
</dbReference>
<evidence type="ECO:0000256" key="3">
    <source>
        <dbReference type="ARBA" id="ARBA00022695"/>
    </source>
</evidence>
<comment type="subcellular location">
    <subcellularLocation>
        <location evidence="9">Cytoplasm</location>
    </subcellularLocation>
</comment>
<sequence>MKRAIYPGSFDPVTLGHLNIIKRAAAIFDELIVCVMVNSSKNGLFTPEERVELIEKVTEGLPNVKVDCSRQLLADYARQHGAKVLVKGLRAVSDYESEIQMAMINAKLYEELDTVFLYTSPKYAYLSSTVVKEMARYGADLSEFVPRQIITQVQNRVNGAQEQ</sequence>
<dbReference type="NCBIfam" id="TIGR01510">
    <property type="entry name" value="coaD_prev_kdtB"/>
    <property type="match status" value="1"/>
</dbReference>
<dbReference type="NCBIfam" id="TIGR00125">
    <property type="entry name" value="cyt_tran_rel"/>
    <property type="match status" value="1"/>
</dbReference>
<feature type="domain" description="Cytidyltransferase-like" evidence="10">
    <location>
        <begin position="5"/>
        <end position="133"/>
    </location>
</feature>
<dbReference type="SUPFAM" id="SSF52374">
    <property type="entry name" value="Nucleotidylyl transferase"/>
    <property type="match status" value="1"/>
</dbReference>
<evidence type="ECO:0000256" key="9">
    <source>
        <dbReference type="HAMAP-Rule" id="MF_00151"/>
    </source>
</evidence>
<dbReference type="EC" id="2.7.7.3" evidence="9"/>
<comment type="pathway">
    <text evidence="9">Cofactor biosynthesis; coenzyme A biosynthesis; CoA from (R)-pantothenate: step 4/5.</text>
</comment>
<evidence type="ECO:0000256" key="1">
    <source>
        <dbReference type="ARBA" id="ARBA00022490"/>
    </source>
</evidence>
<comment type="function">
    <text evidence="9">Reversibly transfers an adenylyl group from ATP to 4'-phosphopantetheine, yielding dephospho-CoA (dPCoA) and pyrophosphate.</text>
</comment>
<feature type="binding site" evidence="9">
    <location>
        <begin position="123"/>
        <end position="129"/>
    </location>
    <ligand>
        <name>ATP</name>
        <dbReference type="ChEBI" id="CHEBI:30616"/>
    </ligand>
</feature>
<evidence type="ECO:0000313" key="12">
    <source>
        <dbReference type="Proteomes" id="UP000886879"/>
    </source>
</evidence>
<protein>
    <recommendedName>
        <fullName evidence="9">Phosphopantetheine adenylyltransferase</fullName>
        <ecNumber evidence="9">2.7.7.3</ecNumber>
    </recommendedName>
    <alternativeName>
        <fullName evidence="9">Dephospho-CoA pyrophosphorylase</fullName>
    </alternativeName>
    <alternativeName>
        <fullName evidence="9">Pantetheine-phosphate adenylyltransferase</fullName>
        <shortName evidence="9">PPAT</shortName>
    </alternativeName>
</protein>
<dbReference type="Gene3D" id="3.40.50.620">
    <property type="entry name" value="HUPs"/>
    <property type="match status" value="1"/>
</dbReference>
<comment type="catalytic activity">
    <reaction evidence="8 9">
        <text>(R)-4'-phosphopantetheine + ATP + H(+) = 3'-dephospho-CoA + diphosphate</text>
        <dbReference type="Rhea" id="RHEA:19801"/>
        <dbReference type="ChEBI" id="CHEBI:15378"/>
        <dbReference type="ChEBI" id="CHEBI:30616"/>
        <dbReference type="ChEBI" id="CHEBI:33019"/>
        <dbReference type="ChEBI" id="CHEBI:57328"/>
        <dbReference type="ChEBI" id="CHEBI:61723"/>
        <dbReference type="EC" id="2.7.7.3"/>
    </reaction>
</comment>
<keyword evidence="7 9" id="KW-0173">Coenzyme A biosynthesis</keyword>
<dbReference type="PANTHER" id="PTHR21342:SF1">
    <property type="entry name" value="PHOSPHOPANTETHEINE ADENYLYLTRANSFERASE"/>
    <property type="match status" value="1"/>
</dbReference>
<dbReference type="AlphaFoldDB" id="A0A9D0YTL7"/>
<evidence type="ECO:0000256" key="5">
    <source>
        <dbReference type="ARBA" id="ARBA00022840"/>
    </source>
</evidence>
<evidence type="ECO:0000256" key="2">
    <source>
        <dbReference type="ARBA" id="ARBA00022679"/>
    </source>
</evidence>
<dbReference type="PANTHER" id="PTHR21342">
    <property type="entry name" value="PHOSPHOPANTETHEINE ADENYLYLTRANSFERASE"/>
    <property type="match status" value="1"/>
</dbReference>
<keyword evidence="1 9" id="KW-0963">Cytoplasm</keyword>